<dbReference type="EMBL" id="PGCI01000248">
    <property type="protein sequence ID" value="PLW32221.1"/>
    <property type="molecule type" value="Genomic_DNA"/>
</dbReference>
<gene>
    <name evidence="1" type="ORF">PCASD_21983</name>
</gene>
<evidence type="ECO:0000313" key="2">
    <source>
        <dbReference type="Proteomes" id="UP000235392"/>
    </source>
</evidence>
<sequence>MPPRQKSEKTAQQLSAELALLEDKNYARLKNQLDEFEKSMGLAMIQINSRSQAALSPNGPSLADLNDKLTQLQENAVASNNQMAAKITKLKSTCQSMLGCMEMQGPSLADLSNKLIQPQENAVTLNDQMVAKITKLESTCQNILGCMEMQEQALTALGARLENVEKNTVPLDNRTKI</sequence>
<dbReference type="AlphaFoldDB" id="A0A2N5U3A9"/>
<accession>A0A2N5U3A9</accession>
<dbReference type="Proteomes" id="UP000235392">
    <property type="component" value="Unassembled WGS sequence"/>
</dbReference>
<comment type="caution">
    <text evidence="1">The sequence shown here is derived from an EMBL/GenBank/DDBJ whole genome shotgun (WGS) entry which is preliminary data.</text>
</comment>
<proteinExistence type="predicted"/>
<evidence type="ECO:0000313" key="1">
    <source>
        <dbReference type="EMBL" id="PLW32221.1"/>
    </source>
</evidence>
<protein>
    <submittedName>
        <fullName evidence="1">Uncharacterized protein</fullName>
    </submittedName>
</protein>
<organism evidence="1 2">
    <name type="scientific">Puccinia coronata f. sp. avenae</name>
    <dbReference type="NCBI Taxonomy" id="200324"/>
    <lineage>
        <taxon>Eukaryota</taxon>
        <taxon>Fungi</taxon>
        <taxon>Dikarya</taxon>
        <taxon>Basidiomycota</taxon>
        <taxon>Pucciniomycotina</taxon>
        <taxon>Pucciniomycetes</taxon>
        <taxon>Pucciniales</taxon>
        <taxon>Pucciniaceae</taxon>
        <taxon>Puccinia</taxon>
    </lineage>
</organism>
<name>A0A2N5U3A9_9BASI</name>
<reference evidence="1 2" key="1">
    <citation type="submission" date="2017-11" db="EMBL/GenBank/DDBJ databases">
        <title>De novo assembly and phasing of dikaryotic genomes from two isolates of Puccinia coronata f. sp. avenae, the causal agent of oat crown rust.</title>
        <authorList>
            <person name="Miller M.E."/>
            <person name="Zhang Y."/>
            <person name="Omidvar V."/>
            <person name="Sperschneider J."/>
            <person name="Schwessinger B."/>
            <person name="Raley C."/>
            <person name="Palmer J.M."/>
            <person name="Garnica D."/>
            <person name="Upadhyaya N."/>
            <person name="Rathjen J."/>
            <person name="Taylor J.M."/>
            <person name="Park R.F."/>
            <person name="Dodds P.N."/>
            <person name="Hirsch C.D."/>
            <person name="Kianian S.F."/>
            <person name="Figueroa M."/>
        </authorList>
    </citation>
    <scope>NUCLEOTIDE SEQUENCE [LARGE SCALE GENOMIC DNA]</scope>
    <source>
        <strain evidence="1">12SD80</strain>
    </source>
</reference>